<dbReference type="PANTHER" id="PTHR42760">
    <property type="entry name" value="SHORT-CHAIN DEHYDROGENASES/REDUCTASES FAMILY MEMBER"/>
    <property type="match status" value="1"/>
</dbReference>
<comment type="caution">
    <text evidence="4">The sequence shown here is derived from an EMBL/GenBank/DDBJ whole genome shotgun (WGS) entry which is preliminary data.</text>
</comment>
<dbReference type="InterPro" id="IPR002347">
    <property type="entry name" value="SDR_fam"/>
</dbReference>
<evidence type="ECO:0000313" key="5">
    <source>
        <dbReference type="Proteomes" id="UP000791080"/>
    </source>
</evidence>
<name>A0ABT1JJX5_ACTCY</name>
<keyword evidence="5" id="KW-1185">Reference proteome</keyword>
<protein>
    <submittedName>
        <fullName evidence="4">3-oxoacyl-[acyl-carrier protein] reductase</fullName>
    </submittedName>
</protein>
<organism evidence="4 5">
    <name type="scientific">Actinoalloteichus caeruleus DSM 43889</name>
    <dbReference type="NCBI Taxonomy" id="1120930"/>
    <lineage>
        <taxon>Bacteria</taxon>
        <taxon>Bacillati</taxon>
        <taxon>Actinomycetota</taxon>
        <taxon>Actinomycetes</taxon>
        <taxon>Pseudonocardiales</taxon>
        <taxon>Pseudonocardiaceae</taxon>
        <taxon>Actinoalloteichus</taxon>
        <taxon>Actinoalloteichus cyanogriseus</taxon>
    </lineage>
</organism>
<dbReference type="PANTHER" id="PTHR42760:SF133">
    <property type="entry name" value="3-OXOACYL-[ACYL-CARRIER-PROTEIN] REDUCTASE"/>
    <property type="match status" value="1"/>
</dbReference>
<proteinExistence type="inferred from homology"/>
<dbReference type="Gene3D" id="3.40.50.720">
    <property type="entry name" value="NAD(P)-binding Rossmann-like Domain"/>
    <property type="match status" value="1"/>
</dbReference>
<sequence length="248" mass="25127">MTELRDRVAVITGGTRGIGLATATALAEAGAAVVLTGRSETTAKERAAEVAAATDSRVIGMGLDVTDGRATATAIRGAARELGRLDIVVANAGVLADAVLGMISEDHVRSLLDTNVVGALNTVQAAARVMTRAHGGSIVLLGSIVGERGSVGQSAYAASKAAIGGLTRSAAKELGRHGIRVNAVAPGVVDTDLVRSQSEETLRHARESSPFGRLGRPEEVATVIRFLAGDDASFVTGQVIGVDGGLVL</sequence>
<dbReference type="SUPFAM" id="SSF51735">
    <property type="entry name" value="NAD(P)-binding Rossmann-fold domains"/>
    <property type="match status" value="1"/>
</dbReference>
<evidence type="ECO:0000259" key="3">
    <source>
        <dbReference type="SMART" id="SM00822"/>
    </source>
</evidence>
<keyword evidence="2" id="KW-0560">Oxidoreductase</keyword>
<evidence type="ECO:0000256" key="1">
    <source>
        <dbReference type="ARBA" id="ARBA00006484"/>
    </source>
</evidence>
<dbReference type="SMART" id="SM00822">
    <property type="entry name" value="PKS_KR"/>
    <property type="match status" value="1"/>
</dbReference>
<dbReference type="InterPro" id="IPR036291">
    <property type="entry name" value="NAD(P)-bd_dom_sf"/>
</dbReference>
<reference evidence="4 5" key="1">
    <citation type="submission" date="2022-06" db="EMBL/GenBank/DDBJ databases">
        <title>Genomic Encyclopedia of Type Strains, Phase I: the one thousand microbial genomes (KMG-I) project.</title>
        <authorList>
            <person name="Kyrpides N."/>
        </authorList>
    </citation>
    <scope>NUCLEOTIDE SEQUENCE [LARGE SCALE GENOMIC DNA]</scope>
    <source>
        <strain evidence="4 5">DSM 43889</strain>
    </source>
</reference>
<evidence type="ECO:0000313" key="4">
    <source>
        <dbReference type="EMBL" id="MCP2332815.1"/>
    </source>
</evidence>
<dbReference type="PRINTS" id="PR00081">
    <property type="entry name" value="GDHRDH"/>
</dbReference>
<accession>A0ABT1JJX5</accession>
<dbReference type="RefSeq" id="WP_026417726.1">
    <property type="nucleotide sequence ID" value="NZ_AUBJ02000001.1"/>
</dbReference>
<dbReference type="PROSITE" id="PS00061">
    <property type="entry name" value="ADH_SHORT"/>
    <property type="match status" value="1"/>
</dbReference>
<dbReference type="Proteomes" id="UP000791080">
    <property type="component" value="Unassembled WGS sequence"/>
</dbReference>
<gene>
    <name evidence="4" type="ORF">G443_003085</name>
</gene>
<comment type="similarity">
    <text evidence="1">Belongs to the short-chain dehydrogenases/reductases (SDR) family.</text>
</comment>
<feature type="domain" description="Ketoreductase" evidence="3">
    <location>
        <begin position="7"/>
        <end position="187"/>
    </location>
</feature>
<evidence type="ECO:0000256" key="2">
    <source>
        <dbReference type="ARBA" id="ARBA00023002"/>
    </source>
</evidence>
<dbReference type="InterPro" id="IPR057326">
    <property type="entry name" value="KR_dom"/>
</dbReference>
<dbReference type="PRINTS" id="PR00080">
    <property type="entry name" value="SDRFAMILY"/>
</dbReference>
<dbReference type="InterPro" id="IPR020904">
    <property type="entry name" value="Sc_DH/Rdtase_CS"/>
</dbReference>
<dbReference type="Pfam" id="PF13561">
    <property type="entry name" value="adh_short_C2"/>
    <property type="match status" value="1"/>
</dbReference>
<dbReference type="EMBL" id="AUBJ02000001">
    <property type="protein sequence ID" value="MCP2332815.1"/>
    <property type="molecule type" value="Genomic_DNA"/>
</dbReference>